<dbReference type="GO" id="GO:0015074">
    <property type="term" value="P:DNA integration"/>
    <property type="evidence" value="ECO:0007669"/>
    <property type="project" value="UniProtKB-KW"/>
</dbReference>
<dbReference type="InterPro" id="IPR044068">
    <property type="entry name" value="CB"/>
</dbReference>
<evidence type="ECO:0000256" key="1">
    <source>
        <dbReference type="ARBA" id="ARBA00022908"/>
    </source>
</evidence>
<gene>
    <name evidence="6" type="ORF">DEH80_13720</name>
</gene>
<dbReference type="GO" id="GO:0003677">
    <property type="term" value="F:DNA binding"/>
    <property type="evidence" value="ECO:0007669"/>
    <property type="project" value="UniProtKB-UniRule"/>
</dbReference>
<dbReference type="OrthoDB" id="9801717at2"/>
<protein>
    <recommendedName>
        <fullName evidence="5">Core-binding (CB) domain-containing protein</fullName>
    </recommendedName>
</protein>
<keyword evidence="2 3" id="KW-0238">DNA-binding</keyword>
<dbReference type="AlphaFoldDB" id="A0A383XRM1"/>
<feature type="region of interest" description="Disordered" evidence="4">
    <location>
        <begin position="118"/>
        <end position="140"/>
    </location>
</feature>
<dbReference type="Gene3D" id="1.10.150.130">
    <property type="match status" value="1"/>
</dbReference>
<feature type="domain" description="Core-binding (CB)" evidence="5">
    <location>
        <begin position="2"/>
        <end position="85"/>
    </location>
</feature>
<dbReference type="Pfam" id="PF13495">
    <property type="entry name" value="Phage_int_SAM_4"/>
    <property type="match status" value="1"/>
</dbReference>
<keyword evidence="7" id="KW-1185">Reference proteome</keyword>
<accession>A0A383XRM1</accession>
<dbReference type="InterPro" id="IPR010998">
    <property type="entry name" value="Integrase_recombinase_N"/>
</dbReference>
<dbReference type="PROSITE" id="PS51900">
    <property type="entry name" value="CB"/>
    <property type="match status" value="1"/>
</dbReference>
<organism evidence="6 7">
    <name type="scientific">Abyssibacter profundi</name>
    <dbReference type="NCBI Taxonomy" id="2182787"/>
    <lineage>
        <taxon>Bacteria</taxon>
        <taxon>Pseudomonadati</taxon>
        <taxon>Pseudomonadota</taxon>
        <taxon>Gammaproteobacteria</taxon>
        <taxon>Chromatiales</taxon>
        <taxon>Oceanococcaceae</taxon>
        <taxon>Abyssibacter</taxon>
    </lineage>
</organism>
<evidence type="ECO:0000259" key="5">
    <source>
        <dbReference type="PROSITE" id="PS51900"/>
    </source>
</evidence>
<reference evidence="6 7" key="1">
    <citation type="submission" date="2018-05" db="EMBL/GenBank/DDBJ databases">
        <title>Abyssibacter profundi OUC007T gen. nov., sp. nov, a marine bacterium isolated from seawater of the Mariana Trench.</title>
        <authorList>
            <person name="Zhou S."/>
        </authorList>
    </citation>
    <scope>NUCLEOTIDE SEQUENCE [LARGE SCALE GENOMIC DNA]</scope>
    <source>
        <strain evidence="6 7">OUC007</strain>
    </source>
</reference>
<keyword evidence="1" id="KW-0229">DNA integration</keyword>
<evidence type="ECO:0000313" key="7">
    <source>
        <dbReference type="Proteomes" id="UP000251800"/>
    </source>
</evidence>
<dbReference type="Proteomes" id="UP000251800">
    <property type="component" value="Unassembled WGS sequence"/>
</dbReference>
<evidence type="ECO:0000313" key="6">
    <source>
        <dbReference type="EMBL" id="PWN55275.1"/>
    </source>
</evidence>
<evidence type="ECO:0000256" key="3">
    <source>
        <dbReference type="PROSITE-ProRule" id="PRU01248"/>
    </source>
</evidence>
<evidence type="ECO:0000256" key="4">
    <source>
        <dbReference type="SAM" id="MobiDB-lite"/>
    </source>
</evidence>
<name>A0A383XRM1_9GAMM</name>
<dbReference type="InterPro" id="IPR004107">
    <property type="entry name" value="Integrase_SAM-like_N"/>
</dbReference>
<evidence type="ECO:0000256" key="2">
    <source>
        <dbReference type="ARBA" id="ARBA00023125"/>
    </source>
</evidence>
<dbReference type="EMBL" id="QEQK01000012">
    <property type="protein sequence ID" value="PWN55275.1"/>
    <property type="molecule type" value="Genomic_DNA"/>
</dbReference>
<sequence length="140" mass="15949">MSSPPRLLDQLRQELRVKHYSYRTEQTYSLWVRKFILFHGKRHPAEMGKPEIEAFLTHLATERDVAASTQNQAMSAILFLNRHGETRTGSRRQVAACKQARQGARYEVWSFQMSDEHPFAGSELKPPKASPPGEAHGCAD</sequence>
<proteinExistence type="predicted"/>
<comment type="caution">
    <text evidence="6">The sequence shown here is derived from an EMBL/GenBank/DDBJ whole genome shotgun (WGS) entry which is preliminary data.</text>
</comment>